<comment type="caution">
    <text evidence="1">The sequence shown here is derived from an EMBL/GenBank/DDBJ whole genome shotgun (WGS) entry which is preliminary data.</text>
</comment>
<protein>
    <submittedName>
        <fullName evidence="1">Uncharacterized protein</fullName>
    </submittedName>
</protein>
<evidence type="ECO:0000313" key="2">
    <source>
        <dbReference type="Proteomes" id="UP001501295"/>
    </source>
</evidence>
<reference evidence="2" key="1">
    <citation type="journal article" date="2019" name="Int. J. Syst. Evol. Microbiol.">
        <title>The Global Catalogue of Microorganisms (GCM) 10K type strain sequencing project: providing services to taxonomists for standard genome sequencing and annotation.</title>
        <authorList>
            <consortium name="The Broad Institute Genomics Platform"/>
            <consortium name="The Broad Institute Genome Sequencing Center for Infectious Disease"/>
            <person name="Wu L."/>
            <person name="Ma J."/>
        </authorList>
    </citation>
    <scope>NUCLEOTIDE SEQUENCE [LARGE SCALE GENOMIC DNA]</scope>
    <source>
        <strain evidence="2">JCM 18956</strain>
    </source>
</reference>
<accession>A0ABP8W4Q2</accession>
<evidence type="ECO:0000313" key="1">
    <source>
        <dbReference type="EMBL" id="GAA4678984.1"/>
    </source>
</evidence>
<dbReference type="Proteomes" id="UP001501295">
    <property type="component" value="Unassembled WGS sequence"/>
</dbReference>
<proteinExistence type="predicted"/>
<keyword evidence="2" id="KW-1185">Reference proteome</keyword>
<sequence length="414" mass="43323">MSTGIVGVVLACSLNLQQASAEPASGAGVTAGSGAPSDAAVPRAFEPLAGTVIDLTKTSATIRVEGGVEGQRAQLLDSEGSVVAEKLLVKPPRQPAPRAIVRTPIRFGTVNHFRLRIKDDDTLSEARDFDVDADVTAVDPVKLLRVTATPTGKPIIQVEGRLGARIEITNSRGRVVGTQTLDEKADSFITIDERGEDLAVSPQYTVVQKFGGATSTPVPFSRFDYTLPPEGDLIAPTLTSQETNDWGLTTLSFDATNAPDDSLVVVKDMNRKRLAAGLVSDGKAVVEFVKRGSEVQLYASVEVLATAEDPQEYESAATPVVINAGVGTQVPDAPSIEKTETGDARTTVTVAAEPGGLVTIRDENGAVVAKRLVGASSTAVQLLVPVTARTGGEYLVYQNNGNADSTPTAFTLGK</sequence>
<name>A0ABP8W4Q2_9MICO</name>
<dbReference type="EMBL" id="BAABLM010000005">
    <property type="protein sequence ID" value="GAA4678984.1"/>
    <property type="molecule type" value="Genomic_DNA"/>
</dbReference>
<organism evidence="1 2">
    <name type="scientific">Frondihabitans cladoniiphilus</name>
    <dbReference type="NCBI Taxonomy" id="715785"/>
    <lineage>
        <taxon>Bacteria</taxon>
        <taxon>Bacillati</taxon>
        <taxon>Actinomycetota</taxon>
        <taxon>Actinomycetes</taxon>
        <taxon>Micrococcales</taxon>
        <taxon>Microbacteriaceae</taxon>
        <taxon>Frondihabitans</taxon>
    </lineage>
</organism>
<gene>
    <name evidence="1" type="ORF">GCM10025780_24970</name>
</gene>